<evidence type="ECO:0000313" key="2">
    <source>
        <dbReference type="Proteomes" id="UP000828390"/>
    </source>
</evidence>
<organism evidence="1 2">
    <name type="scientific">Dreissena polymorpha</name>
    <name type="common">Zebra mussel</name>
    <name type="synonym">Mytilus polymorpha</name>
    <dbReference type="NCBI Taxonomy" id="45954"/>
    <lineage>
        <taxon>Eukaryota</taxon>
        <taxon>Metazoa</taxon>
        <taxon>Spiralia</taxon>
        <taxon>Lophotrochozoa</taxon>
        <taxon>Mollusca</taxon>
        <taxon>Bivalvia</taxon>
        <taxon>Autobranchia</taxon>
        <taxon>Heteroconchia</taxon>
        <taxon>Euheterodonta</taxon>
        <taxon>Imparidentia</taxon>
        <taxon>Neoheterodontei</taxon>
        <taxon>Myida</taxon>
        <taxon>Dreissenoidea</taxon>
        <taxon>Dreissenidae</taxon>
        <taxon>Dreissena</taxon>
    </lineage>
</organism>
<protein>
    <submittedName>
        <fullName evidence="1">Uncharacterized protein</fullName>
    </submittedName>
</protein>
<comment type="caution">
    <text evidence="1">The sequence shown here is derived from an EMBL/GenBank/DDBJ whole genome shotgun (WGS) entry which is preliminary data.</text>
</comment>
<dbReference type="EMBL" id="JAIWYP010000092">
    <property type="protein sequence ID" value="KAH3689817.1"/>
    <property type="molecule type" value="Genomic_DNA"/>
</dbReference>
<evidence type="ECO:0000313" key="1">
    <source>
        <dbReference type="EMBL" id="KAH3689817.1"/>
    </source>
</evidence>
<reference evidence="1" key="2">
    <citation type="submission" date="2020-11" db="EMBL/GenBank/DDBJ databases">
        <authorList>
            <person name="McCartney M.A."/>
            <person name="Auch B."/>
            <person name="Kono T."/>
            <person name="Mallez S."/>
            <person name="Becker A."/>
            <person name="Gohl D.M."/>
            <person name="Silverstein K.A.T."/>
            <person name="Koren S."/>
            <person name="Bechman K.B."/>
            <person name="Herman A."/>
            <person name="Abrahante J.E."/>
            <person name="Garbe J."/>
        </authorList>
    </citation>
    <scope>NUCLEOTIDE SEQUENCE</scope>
    <source>
        <strain evidence="1">Duluth1</strain>
        <tissue evidence="1">Whole animal</tissue>
    </source>
</reference>
<proteinExistence type="predicted"/>
<name>A0A9D3XZX3_DREPO</name>
<dbReference type="Proteomes" id="UP000828390">
    <property type="component" value="Unassembled WGS sequence"/>
</dbReference>
<keyword evidence="2" id="KW-1185">Reference proteome</keyword>
<gene>
    <name evidence="1" type="ORF">DPMN_192106</name>
</gene>
<sequence length="50" mass="5473">MNDAANKMQAQIATVKRKVVATQNNTQTLQSRALSLESTQADLNLKTVDI</sequence>
<dbReference type="AlphaFoldDB" id="A0A9D3XZX3"/>
<accession>A0A9D3XZX3</accession>
<reference evidence="1" key="1">
    <citation type="journal article" date="2019" name="bioRxiv">
        <title>The Genome of the Zebra Mussel, Dreissena polymorpha: A Resource for Invasive Species Research.</title>
        <authorList>
            <person name="McCartney M.A."/>
            <person name="Auch B."/>
            <person name="Kono T."/>
            <person name="Mallez S."/>
            <person name="Zhang Y."/>
            <person name="Obille A."/>
            <person name="Becker A."/>
            <person name="Abrahante J.E."/>
            <person name="Garbe J."/>
            <person name="Badalamenti J.P."/>
            <person name="Herman A."/>
            <person name="Mangelson H."/>
            <person name="Liachko I."/>
            <person name="Sullivan S."/>
            <person name="Sone E.D."/>
            <person name="Koren S."/>
            <person name="Silverstein K.A.T."/>
            <person name="Beckman K.B."/>
            <person name="Gohl D.M."/>
        </authorList>
    </citation>
    <scope>NUCLEOTIDE SEQUENCE</scope>
    <source>
        <strain evidence="1">Duluth1</strain>
        <tissue evidence="1">Whole animal</tissue>
    </source>
</reference>